<comment type="caution">
    <text evidence="3">The sequence shown here is derived from an EMBL/GenBank/DDBJ whole genome shotgun (WGS) entry which is preliminary data.</text>
</comment>
<dbReference type="OrthoDB" id="1923014at2759"/>
<proteinExistence type="predicted"/>
<dbReference type="Proteomes" id="UP000326396">
    <property type="component" value="Linkage Group LG13"/>
</dbReference>
<dbReference type="PANTHER" id="PTHR31476:SF12">
    <property type="entry name" value="UBIQUITIN CARBOXYL-TERMINAL HYDROLASE FAMILY PROTEIN"/>
    <property type="match status" value="1"/>
</dbReference>
<organism evidence="3 4">
    <name type="scientific">Mikania micrantha</name>
    <name type="common">bitter vine</name>
    <dbReference type="NCBI Taxonomy" id="192012"/>
    <lineage>
        <taxon>Eukaryota</taxon>
        <taxon>Viridiplantae</taxon>
        <taxon>Streptophyta</taxon>
        <taxon>Embryophyta</taxon>
        <taxon>Tracheophyta</taxon>
        <taxon>Spermatophyta</taxon>
        <taxon>Magnoliopsida</taxon>
        <taxon>eudicotyledons</taxon>
        <taxon>Gunneridae</taxon>
        <taxon>Pentapetalae</taxon>
        <taxon>asterids</taxon>
        <taxon>campanulids</taxon>
        <taxon>Asterales</taxon>
        <taxon>Asteraceae</taxon>
        <taxon>Asteroideae</taxon>
        <taxon>Heliantheae alliance</taxon>
        <taxon>Eupatorieae</taxon>
        <taxon>Mikania</taxon>
    </lineage>
</organism>
<gene>
    <name evidence="3" type="ORF">E3N88_11040</name>
</gene>
<dbReference type="GO" id="GO:0003723">
    <property type="term" value="F:RNA binding"/>
    <property type="evidence" value="ECO:0007669"/>
    <property type="project" value="InterPro"/>
</dbReference>
<dbReference type="Pfam" id="PF11955">
    <property type="entry name" value="PORR"/>
    <property type="match status" value="1"/>
</dbReference>
<evidence type="ECO:0000313" key="4">
    <source>
        <dbReference type="Proteomes" id="UP000326396"/>
    </source>
</evidence>
<dbReference type="InterPro" id="IPR045040">
    <property type="entry name" value="PORR_fam"/>
</dbReference>
<feature type="chain" id="PRO_5024349875" description="PORR domain-containing protein" evidence="1">
    <location>
        <begin position="20"/>
        <end position="451"/>
    </location>
</feature>
<dbReference type="PANTHER" id="PTHR31476">
    <property type="entry name" value="PROTEIN WHAT'S THIS FACTOR 1 HOMOLOG, CHLOROPLASTIC"/>
    <property type="match status" value="1"/>
</dbReference>
<evidence type="ECO:0000313" key="3">
    <source>
        <dbReference type="EMBL" id="KAD6119769.1"/>
    </source>
</evidence>
<evidence type="ECO:0000259" key="2">
    <source>
        <dbReference type="Pfam" id="PF11955"/>
    </source>
</evidence>
<keyword evidence="4" id="KW-1185">Reference proteome</keyword>
<sequence length="451" mass="52155">MPSLHLMPTTVQLLSIAFAAYSIWKTLPSSEKIEYAAKAVDNSGTVVDIKCKVYPILSLQCNMVWVLQQFISEIQIAYHNIRLQFGPFNFTTQHRWKKPAVTAKTRLEDRTRDLKLDNLMVNLHKLKLILSLHGLMSTRRRGPFVSVQIMSRWSNIVGLNVPIGGFLRKYRHVFDVFPHPIKWNICCKLASKMKLLLQEESDVIINMELDNVQRIKKLLMISVTGTLHIHALRLTKQELGLPDDFRESILEKYSDFELVNLEIVRLIDKDDLDEDLKVAEVEKWREKECTEKWLGEFETKYAFPINFPTGFKIKAGFKGKLKDWQRLAYSKPYEKEGVFRASTRGGIERAVDNGYIVVTTRSKKKGDVVKKVRNDEHNHEAAQHLEGHPFVRRLSQDEQKMVGQLTEQHMDPCNILSTIKKQNPDNVSVIRDIYNAQQKIKNEKKAGTTPM</sequence>
<reference evidence="3 4" key="1">
    <citation type="submission" date="2019-05" db="EMBL/GenBank/DDBJ databases">
        <title>Mikania micrantha, genome provides insights into the molecular mechanism of rapid growth.</title>
        <authorList>
            <person name="Liu B."/>
        </authorList>
    </citation>
    <scope>NUCLEOTIDE SEQUENCE [LARGE SCALE GENOMIC DNA]</scope>
    <source>
        <strain evidence="3">NLD-2019</strain>
        <tissue evidence="3">Leaf</tissue>
    </source>
</reference>
<dbReference type="InterPro" id="IPR021099">
    <property type="entry name" value="PORR_domain"/>
</dbReference>
<keyword evidence="1" id="KW-0732">Signal</keyword>
<name>A0A5N6PDG3_9ASTR</name>
<evidence type="ECO:0000256" key="1">
    <source>
        <dbReference type="SAM" id="SignalP"/>
    </source>
</evidence>
<dbReference type="AlphaFoldDB" id="A0A5N6PDG3"/>
<feature type="domain" description="PORR" evidence="2">
    <location>
        <begin position="112"/>
        <end position="346"/>
    </location>
</feature>
<feature type="signal peptide" evidence="1">
    <location>
        <begin position="1"/>
        <end position="19"/>
    </location>
</feature>
<dbReference type="EMBL" id="SZYD01000005">
    <property type="protein sequence ID" value="KAD6119769.1"/>
    <property type="molecule type" value="Genomic_DNA"/>
</dbReference>
<accession>A0A5N6PDG3</accession>
<protein>
    <recommendedName>
        <fullName evidence="2">PORR domain-containing protein</fullName>
    </recommendedName>
</protein>